<protein>
    <submittedName>
        <fullName evidence="6">Alpha/beta-hydrolase</fullName>
    </submittedName>
</protein>
<feature type="domain" description="Fungal lipase-type" evidence="5">
    <location>
        <begin position="125"/>
        <end position="267"/>
    </location>
</feature>
<dbReference type="Proteomes" id="UP000307440">
    <property type="component" value="Unassembled WGS sequence"/>
</dbReference>
<name>A0A5C3L015_COPMA</name>
<dbReference type="Pfam" id="PF01764">
    <property type="entry name" value="Lipase_3"/>
    <property type="match status" value="1"/>
</dbReference>
<evidence type="ECO:0000256" key="3">
    <source>
        <dbReference type="ARBA" id="ARBA00047591"/>
    </source>
</evidence>
<dbReference type="SUPFAM" id="SSF53474">
    <property type="entry name" value="alpha/beta-Hydrolases"/>
    <property type="match status" value="1"/>
</dbReference>
<dbReference type="GO" id="GO:0016787">
    <property type="term" value="F:hydrolase activity"/>
    <property type="evidence" value="ECO:0007669"/>
    <property type="project" value="UniProtKB-KW"/>
</dbReference>
<accession>A0A5C3L015</accession>
<evidence type="ECO:0000256" key="4">
    <source>
        <dbReference type="ARBA" id="ARBA00048461"/>
    </source>
</evidence>
<dbReference type="InterPro" id="IPR029058">
    <property type="entry name" value="AB_hydrolase_fold"/>
</dbReference>
<evidence type="ECO:0000259" key="5">
    <source>
        <dbReference type="Pfam" id="PF01764"/>
    </source>
</evidence>
<evidence type="ECO:0000313" key="6">
    <source>
        <dbReference type="EMBL" id="TFK26085.1"/>
    </source>
</evidence>
<dbReference type="AlphaFoldDB" id="A0A5C3L015"/>
<evidence type="ECO:0000256" key="2">
    <source>
        <dbReference type="ARBA" id="ARBA00043996"/>
    </source>
</evidence>
<keyword evidence="6" id="KW-0378">Hydrolase</keyword>
<comment type="catalytic activity">
    <reaction evidence="3">
        <text>a diacylglycerol + H2O = a monoacylglycerol + a fatty acid + H(+)</text>
        <dbReference type="Rhea" id="RHEA:32731"/>
        <dbReference type="ChEBI" id="CHEBI:15377"/>
        <dbReference type="ChEBI" id="CHEBI:15378"/>
        <dbReference type="ChEBI" id="CHEBI:17408"/>
        <dbReference type="ChEBI" id="CHEBI:18035"/>
        <dbReference type="ChEBI" id="CHEBI:28868"/>
    </reaction>
</comment>
<dbReference type="InterPro" id="IPR002921">
    <property type="entry name" value="Fungal_lipase-type"/>
</dbReference>
<dbReference type="EMBL" id="ML210178">
    <property type="protein sequence ID" value="TFK26085.1"/>
    <property type="molecule type" value="Genomic_DNA"/>
</dbReference>
<keyword evidence="1" id="KW-1015">Disulfide bond</keyword>
<dbReference type="GO" id="GO:0006629">
    <property type="term" value="P:lipid metabolic process"/>
    <property type="evidence" value="ECO:0007669"/>
    <property type="project" value="InterPro"/>
</dbReference>
<dbReference type="CDD" id="cd00519">
    <property type="entry name" value="Lipase_3"/>
    <property type="match status" value="1"/>
</dbReference>
<dbReference type="OrthoDB" id="426718at2759"/>
<evidence type="ECO:0000313" key="7">
    <source>
        <dbReference type="Proteomes" id="UP000307440"/>
    </source>
</evidence>
<sequence>MVFGTSTIKLTEEQRRMYTAEQLDNFRWIFQVLASRSPVALTSTDVVHPEVKVEIEAAGQFAELVYSGLPLQLLLDNYEPLSLKGFPLEGYHLLREATLIDSFSGTVANLPVAIFSLPSRKQTIIAISGTSNLGHAVQDLRVAKVPHPSGKGMAHTGFLSLYLGLKSQVKSVLEANDITELVLTGHSMGGAVAYLLCIDILSEGHFTFKSPPVIKLVTFGLPRVGDSTLVFHFRGLADQYRDKHGWDSFSEYSVRAFNDGVPTLPPQWLGYRHFPKHPIYSTGDQLYIVPESECEYALFHTNVDGDEDKAPCFPRGGHNYYNGRELERLLRRITWLEKANVSNEGWENRYKLIMEKA</sequence>
<evidence type="ECO:0000256" key="1">
    <source>
        <dbReference type="ARBA" id="ARBA00023157"/>
    </source>
</evidence>
<proteinExistence type="inferred from homology"/>
<keyword evidence="7" id="KW-1185">Reference proteome</keyword>
<comment type="similarity">
    <text evidence="2">Belongs to the AB hydrolase superfamily. Lipase family. Class 3 subfamily.</text>
</comment>
<gene>
    <name evidence="6" type="ORF">FA15DRAFT_693338</name>
</gene>
<comment type="catalytic activity">
    <reaction evidence="4">
        <text>a monoacylglycerol + H2O = glycerol + a fatty acid + H(+)</text>
        <dbReference type="Rhea" id="RHEA:15245"/>
        <dbReference type="ChEBI" id="CHEBI:15377"/>
        <dbReference type="ChEBI" id="CHEBI:15378"/>
        <dbReference type="ChEBI" id="CHEBI:17408"/>
        <dbReference type="ChEBI" id="CHEBI:17754"/>
        <dbReference type="ChEBI" id="CHEBI:28868"/>
    </reaction>
</comment>
<reference evidence="6 7" key="1">
    <citation type="journal article" date="2019" name="Nat. Ecol. Evol.">
        <title>Megaphylogeny resolves global patterns of mushroom evolution.</title>
        <authorList>
            <person name="Varga T."/>
            <person name="Krizsan K."/>
            <person name="Foldi C."/>
            <person name="Dima B."/>
            <person name="Sanchez-Garcia M."/>
            <person name="Sanchez-Ramirez S."/>
            <person name="Szollosi G.J."/>
            <person name="Szarkandi J.G."/>
            <person name="Papp V."/>
            <person name="Albert L."/>
            <person name="Andreopoulos W."/>
            <person name="Angelini C."/>
            <person name="Antonin V."/>
            <person name="Barry K.W."/>
            <person name="Bougher N.L."/>
            <person name="Buchanan P."/>
            <person name="Buyck B."/>
            <person name="Bense V."/>
            <person name="Catcheside P."/>
            <person name="Chovatia M."/>
            <person name="Cooper J."/>
            <person name="Damon W."/>
            <person name="Desjardin D."/>
            <person name="Finy P."/>
            <person name="Geml J."/>
            <person name="Haridas S."/>
            <person name="Hughes K."/>
            <person name="Justo A."/>
            <person name="Karasinski D."/>
            <person name="Kautmanova I."/>
            <person name="Kiss B."/>
            <person name="Kocsube S."/>
            <person name="Kotiranta H."/>
            <person name="LaButti K.M."/>
            <person name="Lechner B.E."/>
            <person name="Liimatainen K."/>
            <person name="Lipzen A."/>
            <person name="Lukacs Z."/>
            <person name="Mihaltcheva S."/>
            <person name="Morgado L.N."/>
            <person name="Niskanen T."/>
            <person name="Noordeloos M.E."/>
            <person name="Ohm R.A."/>
            <person name="Ortiz-Santana B."/>
            <person name="Ovrebo C."/>
            <person name="Racz N."/>
            <person name="Riley R."/>
            <person name="Savchenko A."/>
            <person name="Shiryaev A."/>
            <person name="Soop K."/>
            <person name="Spirin V."/>
            <person name="Szebenyi C."/>
            <person name="Tomsovsky M."/>
            <person name="Tulloss R.E."/>
            <person name="Uehling J."/>
            <person name="Grigoriev I.V."/>
            <person name="Vagvolgyi C."/>
            <person name="Papp T."/>
            <person name="Martin F.M."/>
            <person name="Miettinen O."/>
            <person name="Hibbett D.S."/>
            <person name="Nagy L.G."/>
        </authorList>
    </citation>
    <scope>NUCLEOTIDE SEQUENCE [LARGE SCALE GENOMIC DNA]</scope>
    <source>
        <strain evidence="6 7">CBS 121175</strain>
    </source>
</reference>
<organism evidence="6 7">
    <name type="scientific">Coprinopsis marcescibilis</name>
    <name type="common">Agaric fungus</name>
    <name type="synonym">Psathyrella marcescibilis</name>
    <dbReference type="NCBI Taxonomy" id="230819"/>
    <lineage>
        <taxon>Eukaryota</taxon>
        <taxon>Fungi</taxon>
        <taxon>Dikarya</taxon>
        <taxon>Basidiomycota</taxon>
        <taxon>Agaricomycotina</taxon>
        <taxon>Agaricomycetes</taxon>
        <taxon>Agaricomycetidae</taxon>
        <taxon>Agaricales</taxon>
        <taxon>Agaricineae</taxon>
        <taxon>Psathyrellaceae</taxon>
        <taxon>Coprinopsis</taxon>
    </lineage>
</organism>
<dbReference type="STRING" id="230819.A0A5C3L015"/>
<dbReference type="Gene3D" id="3.40.50.1820">
    <property type="entry name" value="alpha/beta hydrolase"/>
    <property type="match status" value="1"/>
</dbReference>
<dbReference type="PANTHER" id="PTHR45856:SF24">
    <property type="entry name" value="FUNGAL LIPASE-LIKE DOMAIN-CONTAINING PROTEIN"/>
    <property type="match status" value="1"/>
</dbReference>
<dbReference type="PANTHER" id="PTHR45856">
    <property type="entry name" value="ALPHA/BETA-HYDROLASES SUPERFAMILY PROTEIN"/>
    <property type="match status" value="1"/>
</dbReference>
<dbReference type="InterPro" id="IPR051218">
    <property type="entry name" value="Sec_MonoDiacylglyc_Lipase"/>
</dbReference>